<evidence type="ECO:0000256" key="2">
    <source>
        <dbReference type="ARBA" id="ARBA00022490"/>
    </source>
</evidence>
<evidence type="ECO:0000313" key="8">
    <source>
        <dbReference type="Ensembl" id="ENSORLP00020023157.1"/>
    </source>
</evidence>
<evidence type="ECO:0000256" key="4">
    <source>
        <dbReference type="ARBA" id="ARBA00023212"/>
    </source>
</evidence>
<feature type="coiled-coil region" evidence="5">
    <location>
        <begin position="987"/>
        <end position="1014"/>
    </location>
</feature>
<dbReference type="InterPro" id="IPR002048">
    <property type="entry name" value="EF_hand_dom"/>
</dbReference>
<dbReference type="GO" id="GO:0005813">
    <property type="term" value="C:centrosome"/>
    <property type="evidence" value="ECO:0007669"/>
    <property type="project" value="UniProtKB-SubCell"/>
</dbReference>
<dbReference type="PROSITE" id="PS50222">
    <property type="entry name" value="EF_HAND_2"/>
    <property type="match status" value="1"/>
</dbReference>
<keyword evidence="3" id="KW-0597">Phosphoprotein</keyword>
<sequence length="1254" mass="144417">MDVGEQDHYEERLKEVFDSFDASGCGSLTPEELADLCRSLQLEDATPALLHALLQNRDRLSARVDFQQFKTALIQVLLDYVSSGSTPLIPASPEIQPKFVKGSKRYGRRSTPEFLETTSGVPDVLDVNPADGSLEDNDDSAVPRKREVPDKLRCLSYLLLSLNAPLLSSHSPGAELRHACEELEMAWDGHAARSQLLVLCESLGLEPGADALLDPDEQMDVQEFVSRLMTQPKPPTPSASTPYRQLKRHHSTQSFDEGGRRIPAFSSTKATPLFSWLDDGAGHAAAESVLDAWMDEGVENGVEILRALSVEPDGRLNLGDLAAALESELLVTKNGVLRAALASFKAEIRHLLENVEQEIREKEKIRSDLEKAEKQKSQLASEVDERHAAIERANSLNLRRLEQEHRERLGAVRSELMKEVEQIQQQAGLQREEAEAEIAKIREEESLLRDHLSISLKENRRLETELLDGAEKLEEAQGQILKLQRSLENLMKEKFGELDPSSADLLLQEERIKQLRSSYEAQCRELQDRIDELQAELQDLHPLSKGHAPTHKALSEELESQSPGVESDPGIGSEEVQPFSLSLEAEMMLERLKEQHLQQMEELQEQLEIKVSLGVQEAMLLKVSVEEETFWGHAALLLSCFQLEKQQEIHEEQKASLSLRHQEELGALREEMLSVRSHAQELQNQLEGAELKPTAGGEELQSRGAEVDPFRQQLQEALRVSADLEEQLKALEVQQTEEKEQLLRKMEELKEQHAVEISKLKEEQEELLEARKEEKSELERRLSAECEQEKYALEESHENQLRVRLEEVKVKFEEEKGELVRRLTEQWEEEKAQLDQQRNETLQVLLEEEMLRLVRDQEEKENSLREQWERERAKLEEHHEEALRGRILEERLQLQEQSEQRERRLKEEWEKEKLQLEEDYEGMIQERLGEEKEKLEEEKEKMEREAAEERELLEERHREAMKELSSKHGEERSALRGELQKLRDDVNARLKADLKAAQQEKDSLKREVAVLHKKLLHTQEKVGVLLVPEGSPQQLLLRMFREEAKEQHLLRLENERLQADARGLRNDLVQAREKVKPRPVHLPPKHKQADQASALKALEQENAALKRELQAQREQVCRRVHVQTWNGAERENLQLENEALKAQMSRLSSQLLEVLQKMRAMEERMKEIELSLHNVKLLLKEKVAQLKDQLHKNGKADVLIQDLYVENAQLMKALEITEQRHKIAEKKNYLLEEKISSLNKIVRDLNPAPAYSYK</sequence>
<feature type="region of interest" description="Disordered" evidence="6">
    <location>
        <begin position="119"/>
        <end position="142"/>
    </location>
</feature>
<evidence type="ECO:0000259" key="7">
    <source>
        <dbReference type="PROSITE" id="PS50222"/>
    </source>
</evidence>
<reference evidence="8 9" key="2">
    <citation type="submission" date="2017-04" db="EMBL/GenBank/DDBJ databases">
        <title>CpG methylation of centromeres and impact of large insertions on vertebrate speciation.</title>
        <authorList>
            <person name="Ichikawa K."/>
            <person name="Yoshimura J."/>
            <person name="Morishita S."/>
        </authorList>
    </citation>
    <scope>NUCLEOTIDE SEQUENCE</scope>
    <source>
        <strain evidence="8 9">HNI</strain>
    </source>
</reference>
<dbReference type="PANTHER" id="PTHR18905">
    <property type="entry name" value="NINEIN"/>
    <property type="match status" value="1"/>
</dbReference>
<dbReference type="InterPro" id="IPR011992">
    <property type="entry name" value="EF-hand-dom_pair"/>
</dbReference>
<evidence type="ECO:0000256" key="6">
    <source>
        <dbReference type="SAM" id="MobiDB-lite"/>
    </source>
</evidence>
<comment type="subcellular location">
    <subcellularLocation>
        <location evidence="1">Cytoplasm</location>
        <location evidence="1">Cytoskeleton</location>
        <location evidence="1">Microtubule organizing center</location>
        <location evidence="1">Centrosome</location>
    </subcellularLocation>
</comment>
<feature type="coiled-coil region" evidence="5">
    <location>
        <begin position="1054"/>
        <end position="1227"/>
    </location>
</feature>
<evidence type="ECO:0000256" key="5">
    <source>
        <dbReference type="SAM" id="Coils"/>
    </source>
</evidence>
<organism evidence="8 9">
    <name type="scientific">Oryzias latipes</name>
    <name type="common">Japanese rice fish</name>
    <name type="synonym">Japanese killifish</name>
    <dbReference type="NCBI Taxonomy" id="8090"/>
    <lineage>
        <taxon>Eukaryota</taxon>
        <taxon>Metazoa</taxon>
        <taxon>Chordata</taxon>
        <taxon>Craniata</taxon>
        <taxon>Vertebrata</taxon>
        <taxon>Euteleostomi</taxon>
        <taxon>Actinopterygii</taxon>
        <taxon>Neopterygii</taxon>
        <taxon>Teleostei</taxon>
        <taxon>Neoteleostei</taxon>
        <taxon>Acanthomorphata</taxon>
        <taxon>Ovalentaria</taxon>
        <taxon>Atherinomorphae</taxon>
        <taxon>Beloniformes</taxon>
        <taxon>Adrianichthyidae</taxon>
        <taxon>Oryziinae</taxon>
        <taxon>Oryzias</taxon>
    </lineage>
</organism>
<keyword evidence="2" id="KW-0963">Cytoplasm</keyword>
<dbReference type="GO" id="GO:0005509">
    <property type="term" value="F:calcium ion binding"/>
    <property type="evidence" value="ECO:0007669"/>
    <property type="project" value="InterPro"/>
</dbReference>
<evidence type="ECO:0000313" key="9">
    <source>
        <dbReference type="Proteomes" id="UP000265180"/>
    </source>
</evidence>
<reference evidence="8" key="4">
    <citation type="submission" date="2025-09" db="UniProtKB">
        <authorList>
            <consortium name="Ensembl"/>
        </authorList>
    </citation>
    <scope>IDENTIFICATION</scope>
    <source>
        <strain evidence="8">HNI</strain>
    </source>
</reference>
<feature type="coiled-coil region" evidence="5">
    <location>
        <begin position="586"/>
        <end position="613"/>
    </location>
</feature>
<feature type="coiled-coil region" evidence="5">
    <location>
        <begin position="665"/>
        <end position="788"/>
    </location>
</feature>
<dbReference type="Proteomes" id="UP000265180">
    <property type="component" value="Chromosome 22"/>
</dbReference>
<dbReference type="PANTHER" id="PTHR18905:SF11">
    <property type="entry name" value="NINEIN"/>
    <property type="match status" value="1"/>
</dbReference>
<evidence type="ECO:0000256" key="3">
    <source>
        <dbReference type="ARBA" id="ARBA00022553"/>
    </source>
</evidence>
<dbReference type="AlphaFoldDB" id="A0A3P9LRA9"/>
<feature type="region of interest" description="Disordered" evidence="6">
    <location>
        <begin position="229"/>
        <end position="262"/>
    </location>
</feature>
<dbReference type="SUPFAM" id="SSF47473">
    <property type="entry name" value="EF-hand"/>
    <property type="match status" value="1"/>
</dbReference>
<feature type="coiled-coil region" evidence="5">
    <location>
        <begin position="820"/>
        <end position="963"/>
    </location>
</feature>
<dbReference type="Gene3D" id="1.10.238.10">
    <property type="entry name" value="EF-hand"/>
    <property type="match status" value="1"/>
</dbReference>
<protein>
    <recommendedName>
        <fullName evidence="7">EF-hand domain-containing protein</fullName>
    </recommendedName>
</protein>
<reference evidence="8" key="3">
    <citation type="submission" date="2025-08" db="UniProtKB">
        <authorList>
            <consortium name="Ensembl"/>
        </authorList>
    </citation>
    <scope>IDENTIFICATION</scope>
    <source>
        <strain evidence="8">HNI</strain>
    </source>
</reference>
<name>A0A3P9LRA9_ORYLA</name>
<keyword evidence="4" id="KW-0206">Cytoskeleton</keyword>
<feature type="domain" description="EF-hand" evidence="7">
    <location>
        <begin position="8"/>
        <end position="43"/>
    </location>
</feature>
<proteinExistence type="predicted"/>
<accession>A0A3P9LRA9</accession>
<feature type="region of interest" description="Disordered" evidence="6">
    <location>
        <begin position="543"/>
        <end position="572"/>
    </location>
</feature>
<evidence type="ECO:0000256" key="1">
    <source>
        <dbReference type="ARBA" id="ARBA00004300"/>
    </source>
</evidence>
<feature type="coiled-coil region" evidence="5">
    <location>
        <begin position="341"/>
        <end position="536"/>
    </location>
</feature>
<keyword evidence="5" id="KW-0175">Coiled coil</keyword>
<dbReference type="Ensembl" id="ENSORLT00020010276.1">
    <property type="protein sequence ID" value="ENSORLP00020023157.1"/>
    <property type="gene ID" value="ENSORLG00020003866.1"/>
</dbReference>
<reference key="1">
    <citation type="journal article" date="2007" name="Nature">
        <title>The medaka draft genome and insights into vertebrate genome evolution.</title>
        <authorList>
            <person name="Kasahara M."/>
            <person name="Naruse K."/>
            <person name="Sasaki S."/>
            <person name="Nakatani Y."/>
            <person name="Qu W."/>
            <person name="Ahsan B."/>
            <person name="Yamada T."/>
            <person name="Nagayasu Y."/>
            <person name="Doi K."/>
            <person name="Kasai Y."/>
            <person name="Jindo T."/>
            <person name="Kobayashi D."/>
            <person name="Shimada A."/>
            <person name="Toyoda A."/>
            <person name="Kuroki Y."/>
            <person name="Fujiyama A."/>
            <person name="Sasaki T."/>
            <person name="Shimizu A."/>
            <person name="Asakawa S."/>
            <person name="Shimizu N."/>
            <person name="Hashimoto S."/>
            <person name="Yang J."/>
            <person name="Lee Y."/>
            <person name="Matsushima K."/>
            <person name="Sugano S."/>
            <person name="Sakaizumi M."/>
            <person name="Narita T."/>
            <person name="Ohishi K."/>
            <person name="Haga S."/>
            <person name="Ohta F."/>
            <person name="Nomoto H."/>
            <person name="Nogata K."/>
            <person name="Morishita T."/>
            <person name="Endo T."/>
            <person name="Shin-I T."/>
            <person name="Takeda H."/>
            <person name="Morishita S."/>
            <person name="Kohara Y."/>
        </authorList>
    </citation>
    <scope>NUCLEOTIDE SEQUENCE [LARGE SCALE GENOMIC DNA]</scope>
    <source>
        <strain>Hd-rR</strain>
    </source>
</reference>